<sequence length="721" mass="82196">MKWYEKVLYRIGTAIIPANIKRMMMGSGRMTVPKNANPWNIFNWLPKKYQTAHNIDLTKLQNYTAEELLELLVSVHPDVSHALHTYLRMGETEMTFTADNEGAQTTIDALVDMMNTPLPSPGYQVGRELAKLDGVQRMMVMVRGACAGEVVLNEQCNDVVDIVPVDPMLIWFRRRPDDQRLEPWQYVRFPKYDQADQGGEWFGQYKKIDTPTFIYEELDPMVDDPYGRSPILPVLQIVFFHLQVLQDIKAVVHNQGYPRMDVKILEEVILKNMPAQFKADPNAQRNWLSGKLTEYQNLFSSLNPDDAMIHWDSVEVKYVEGMRGPAIDIEKLIDVIDTQLATALKTLLTMLSRHQGSTETYSSVDTQIYIKTVESARNVTKRFWSRAFSMAARVKGVQTRVDVDYAPIDLRSENEQQGDLKARIENVESADSNFYITPEEAAIEIRKALGLDADIPPELVEKLKNKHEQPETPTQENPSVPPTPPPSANSRMRLDSSGDNQDSQDNQNEEQFIALYLALMRHVRDEAKHAMSLEGIKASMSIRDGIQHQLSRGLYQLYRNTYVDSYNARARAKGTSLIRNPDAQTSLELQLQANQIAKDTTDTYMRELNNAWNEAVDFTSELEAEEQLSRVRQMMQQWADERMDYKSSQIAQHEAADAYHQGMFAHDTVHAPDTTYGVEPTTTEHEACADIIAGAPYTLDRAQTLTLPLHPNCPHRFVPID</sequence>
<feature type="region of interest" description="Disordered" evidence="1">
    <location>
        <begin position="465"/>
        <end position="506"/>
    </location>
</feature>
<reference evidence="2" key="1">
    <citation type="submission" date="2022-08" db="EMBL/GenBank/DDBJ databases">
        <title>Alicyclobacillus dauci DSM2870, complete genome.</title>
        <authorList>
            <person name="Wang Q."/>
            <person name="Cai R."/>
            <person name="Wang Z."/>
        </authorList>
    </citation>
    <scope>NUCLEOTIDE SEQUENCE</scope>
    <source>
        <strain evidence="2">DSM 28700</strain>
    </source>
</reference>
<accession>A0ABY6YY87</accession>
<dbReference type="Proteomes" id="UP001164803">
    <property type="component" value="Chromosome"/>
</dbReference>
<name>A0ABY6YY87_9BACL</name>
<gene>
    <name evidence="2" type="ORF">NZD86_11940</name>
</gene>
<keyword evidence="3" id="KW-1185">Reference proteome</keyword>
<evidence type="ECO:0000313" key="3">
    <source>
        <dbReference type="Proteomes" id="UP001164803"/>
    </source>
</evidence>
<dbReference type="EMBL" id="CP104064">
    <property type="protein sequence ID" value="WAH35039.1"/>
    <property type="molecule type" value="Genomic_DNA"/>
</dbReference>
<organism evidence="2 3">
    <name type="scientific">Alicyclobacillus dauci</name>
    <dbReference type="NCBI Taxonomy" id="1475485"/>
    <lineage>
        <taxon>Bacteria</taxon>
        <taxon>Bacillati</taxon>
        <taxon>Bacillota</taxon>
        <taxon>Bacilli</taxon>
        <taxon>Bacillales</taxon>
        <taxon>Alicyclobacillaceae</taxon>
        <taxon>Alicyclobacillus</taxon>
    </lineage>
</organism>
<evidence type="ECO:0000256" key="1">
    <source>
        <dbReference type="SAM" id="MobiDB-lite"/>
    </source>
</evidence>
<protein>
    <recommendedName>
        <fullName evidence="4">Phage Mu protein F like protein</fullName>
    </recommendedName>
</protein>
<evidence type="ECO:0008006" key="4">
    <source>
        <dbReference type="Google" id="ProtNLM"/>
    </source>
</evidence>
<proteinExistence type="predicted"/>
<feature type="compositionally biased region" description="Low complexity" evidence="1">
    <location>
        <begin position="495"/>
        <end position="506"/>
    </location>
</feature>
<dbReference type="RefSeq" id="WP_268041854.1">
    <property type="nucleotide sequence ID" value="NZ_CP104064.1"/>
</dbReference>
<evidence type="ECO:0000313" key="2">
    <source>
        <dbReference type="EMBL" id="WAH35039.1"/>
    </source>
</evidence>